<dbReference type="GO" id="GO:0043165">
    <property type="term" value="P:Gram-negative-bacterium-type cell outer membrane assembly"/>
    <property type="evidence" value="ECO:0007669"/>
    <property type="project" value="InterPro"/>
</dbReference>
<evidence type="ECO:0000313" key="1">
    <source>
        <dbReference type="EMBL" id="OQP62761.1"/>
    </source>
</evidence>
<dbReference type="Pfam" id="PF04390">
    <property type="entry name" value="LptE"/>
    <property type="match status" value="1"/>
</dbReference>
<dbReference type="EMBL" id="LVYD01000049">
    <property type="protein sequence ID" value="OQP62761.1"/>
    <property type="molecule type" value="Genomic_DNA"/>
</dbReference>
<evidence type="ECO:0008006" key="3">
    <source>
        <dbReference type="Google" id="ProtNLM"/>
    </source>
</evidence>
<keyword evidence="2" id="KW-1185">Reference proteome</keyword>
<name>A0A1V9FWM8_9BACT</name>
<gene>
    <name evidence="1" type="ORF">A3860_27345</name>
</gene>
<evidence type="ECO:0000313" key="2">
    <source>
        <dbReference type="Proteomes" id="UP000192796"/>
    </source>
</evidence>
<proteinExistence type="predicted"/>
<reference evidence="1 2" key="1">
    <citation type="submission" date="2016-03" db="EMBL/GenBank/DDBJ databases">
        <title>Niastella vici sp. nov., isolated from farmland soil.</title>
        <authorList>
            <person name="Chen L."/>
            <person name="Wang D."/>
            <person name="Yang S."/>
            <person name="Wang G."/>
        </authorList>
    </citation>
    <scope>NUCLEOTIDE SEQUENCE [LARGE SCALE GENOMIC DNA]</scope>
    <source>
        <strain evidence="1 2">DJ57</strain>
    </source>
</reference>
<dbReference type="AlphaFoldDB" id="A0A1V9FWM8"/>
<dbReference type="InterPro" id="IPR007485">
    <property type="entry name" value="LPS_assembly_LptE"/>
</dbReference>
<dbReference type="Proteomes" id="UP000192796">
    <property type="component" value="Unassembled WGS sequence"/>
</dbReference>
<dbReference type="STRING" id="1703345.A3860_27345"/>
<protein>
    <recommendedName>
        <fullName evidence="3">Lipopolysaccharide-assembly</fullName>
    </recommendedName>
</protein>
<sequence length="168" mass="18897">MKPAILIACCLLPVALLFAGCYTFKDIGSIPKEVKTFRVNYIENRARYINPQLSPQLTDKLRQKITGQTRLTGVQSDDAHYDISGQITGYNVTTSGISNQTAATQRLTVTVHINFRNNLDQSKNFEADVSRNFDYSASLTLTQAEAQLTETIVKQVVDEIFNRIFSNW</sequence>
<organism evidence="1 2">
    <name type="scientific">Niastella vici</name>
    <dbReference type="NCBI Taxonomy" id="1703345"/>
    <lineage>
        <taxon>Bacteria</taxon>
        <taxon>Pseudomonadati</taxon>
        <taxon>Bacteroidota</taxon>
        <taxon>Chitinophagia</taxon>
        <taxon>Chitinophagales</taxon>
        <taxon>Chitinophagaceae</taxon>
        <taxon>Niastella</taxon>
    </lineage>
</organism>
<dbReference type="GO" id="GO:0019867">
    <property type="term" value="C:outer membrane"/>
    <property type="evidence" value="ECO:0007669"/>
    <property type="project" value="InterPro"/>
</dbReference>
<comment type="caution">
    <text evidence="1">The sequence shown here is derived from an EMBL/GenBank/DDBJ whole genome shotgun (WGS) entry which is preliminary data.</text>
</comment>
<dbReference type="PROSITE" id="PS51257">
    <property type="entry name" value="PROKAR_LIPOPROTEIN"/>
    <property type="match status" value="1"/>
</dbReference>
<accession>A0A1V9FWM8</accession>